<dbReference type="OrthoDB" id="409374at2759"/>
<dbReference type="AlphaFoldDB" id="A0A2V0PR06"/>
<evidence type="ECO:0000313" key="3">
    <source>
        <dbReference type="Proteomes" id="UP000247498"/>
    </source>
</evidence>
<sequence length="413" mass="42337">MRQHALRGPGPCLGLALAAVLLLAPAGALAGGRRSLLAGGGCASTAGGAGAGSYRVTYALMKWPAGVTFPLRTRHCFLVNSTHAGCDPSGSRCCFSGGAAGGLLQTASPPLFKSLVMSVPSRACLTPAARRAVRWYVSSGDASSWDAPSVTSRREGKSIRVPLSTLPPGGGSVCVELEGNNPTACDRLPALCGSDPTACGLVVKTLPFRAGAGQRKQPCCVEAAVTIACSGGRELKDGRCTCYDGADFDPVTGRCVCRPGYMETTSHVDPGRPICVRCSERFLFCNECAEQKGCTSCTGNLVPTAGICDCRDNSTYLDFSTGACLPCTDLHPECKECSSIWRPGCVTCGKGMTPSSDGGCECPLGDYLSPDTGSCQPCADFHPSCNECAAEVGCLTCGDGLVPDGSGGCAPPK</sequence>
<accession>A0A2V0PR06</accession>
<evidence type="ECO:0008006" key="4">
    <source>
        <dbReference type="Google" id="ProtNLM"/>
    </source>
</evidence>
<dbReference type="Proteomes" id="UP000247498">
    <property type="component" value="Unassembled WGS sequence"/>
</dbReference>
<dbReference type="SUPFAM" id="SSF57184">
    <property type="entry name" value="Growth factor receptor domain"/>
    <property type="match status" value="1"/>
</dbReference>
<protein>
    <recommendedName>
        <fullName evidence="4">EGF-like domain-containing protein</fullName>
    </recommendedName>
</protein>
<dbReference type="Gene3D" id="2.10.220.10">
    <property type="entry name" value="Hormone Receptor, Insulin-like Growth Factor Receptor 1, Chain A, domain 2"/>
    <property type="match status" value="1"/>
</dbReference>
<evidence type="ECO:0000256" key="1">
    <source>
        <dbReference type="SAM" id="SignalP"/>
    </source>
</evidence>
<comment type="caution">
    <text evidence="2">The sequence shown here is derived from an EMBL/GenBank/DDBJ whole genome shotgun (WGS) entry which is preliminary data.</text>
</comment>
<name>A0A2V0PR06_9CHLO</name>
<proteinExistence type="predicted"/>
<keyword evidence="3" id="KW-1185">Reference proteome</keyword>
<gene>
    <name evidence="2" type="ORF">Rsub_13109</name>
</gene>
<organism evidence="2 3">
    <name type="scientific">Raphidocelis subcapitata</name>
    <dbReference type="NCBI Taxonomy" id="307507"/>
    <lineage>
        <taxon>Eukaryota</taxon>
        <taxon>Viridiplantae</taxon>
        <taxon>Chlorophyta</taxon>
        <taxon>core chlorophytes</taxon>
        <taxon>Chlorophyceae</taxon>
        <taxon>CS clade</taxon>
        <taxon>Sphaeropleales</taxon>
        <taxon>Selenastraceae</taxon>
        <taxon>Raphidocelis</taxon>
    </lineage>
</organism>
<evidence type="ECO:0000313" key="2">
    <source>
        <dbReference type="EMBL" id="GBF99977.1"/>
    </source>
</evidence>
<dbReference type="InParanoid" id="A0A2V0PR06"/>
<reference evidence="2 3" key="1">
    <citation type="journal article" date="2018" name="Sci. Rep.">
        <title>Raphidocelis subcapitata (=Pseudokirchneriella subcapitata) provides an insight into genome evolution and environmental adaptations in the Sphaeropleales.</title>
        <authorList>
            <person name="Suzuki S."/>
            <person name="Yamaguchi H."/>
            <person name="Nakajima N."/>
            <person name="Kawachi M."/>
        </authorList>
    </citation>
    <scope>NUCLEOTIDE SEQUENCE [LARGE SCALE GENOMIC DNA]</scope>
    <source>
        <strain evidence="2 3">NIES-35</strain>
    </source>
</reference>
<dbReference type="EMBL" id="BDRX01000184">
    <property type="protein sequence ID" value="GBF99977.1"/>
    <property type="molecule type" value="Genomic_DNA"/>
</dbReference>
<feature type="chain" id="PRO_5016026243" description="EGF-like domain-containing protein" evidence="1">
    <location>
        <begin position="31"/>
        <end position="413"/>
    </location>
</feature>
<keyword evidence="1" id="KW-0732">Signal</keyword>
<feature type="signal peptide" evidence="1">
    <location>
        <begin position="1"/>
        <end position="30"/>
    </location>
</feature>
<dbReference type="InterPro" id="IPR009030">
    <property type="entry name" value="Growth_fac_rcpt_cys_sf"/>
</dbReference>